<keyword evidence="2" id="KW-0472">Membrane</keyword>
<dbReference type="EMBL" id="AWGJ01000002">
    <property type="protein sequence ID" value="ODN83058.1"/>
    <property type="molecule type" value="Genomic_DNA"/>
</dbReference>
<dbReference type="OrthoDB" id="2591812at2759"/>
<evidence type="ECO:0000313" key="4">
    <source>
        <dbReference type="Proteomes" id="UP000094065"/>
    </source>
</evidence>
<keyword evidence="2" id="KW-1133">Transmembrane helix</keyword>
<dbReference type="Proteomes" id="UP000094065">
    <property type="component" value="Unassembled WGS sequence"/>
</dbReference>
<proteinExistence type="predicted"/>
<evidence type="ECO:0000313" key="3">
    <source>
        <dbReference type="EMBL" id="ODN83058.1"/>
    </source>
</evidence>
<evidence type="ECO:0000256" key="1">
    <source>
        <dbReference type="SAM" id="MobiDB-lite"/>
    </source>
</evidence>
<dbReference type="GeneID" id="30152592"/>
<name>A0A1E3I3G0_9TREE</name>
<keyword evidence="2" id="KW-0812">Transmembrane</keyword>
<feature type="transmembrane region" description="Helical" evidence="2">
    <location>
        <begin position="44"/>
        <end position="65"/>
    </location>
</feature>
<dbReference type="RefSeq" id="XP_018997058.1">
    <property type="nucleotide sequence ID" value="XM_019134631.1"/>
</dbReference>
<comment type="caution">
    <text evidence="3">The sequence shown here is derived from an EMBL/GenBank/DDBJ whole genome shotgun (WGS) entry which is preliminary data.</text>
</comment>
<organism evidence="3 4">
    <name type="scientific">Cryptococcus amylolentus CBS 6039</name>
    <dbReference type="NCBI Taxonomy" id="1295533"/>
    <lineage>
        <taxon>Eukaryota</taxon>
        <taxon>Fungi</taxon>
        <taxon>Dikarya</taxon>
        <taxon>Basidiomycota</taxon>
        <taxon>Agaricomycotina</taxon>
        <taxon>Tremellomycetes</taxon>
        <taxon>Tremellales</taxon>
        <taxon>Cryptococcaceae</taxon>
        <taxon>Cryptococcus</taxon>
    </lineage>
</organism>
<sequence>MNASATTTIPTTSSFSNLFPTNSASATGSSSDEDDGKSKSNTNVYYLVFLGVLVVLMLIALCLAVRAMRMRRRYRAAAQAALARGETVPGSIRDDFWGMGGLAGWNSDGWDRFGAVGPGGLWKDSKWHKLPALTEAEAAQESEKADYEATDLWTEDTRPLSLQLRRSLPEESPMDALAGLQPRNVRARNRQPALFNRSRPTDALDRSNPFESKQNIPEIDRSIGTGEPMRIGVVIQMPNPGISGQRYTQGEDDEQVAWESGMEIGLWEGVVEGKLARDSSADLASASVPVRREDGGGLARNASEDSYGNADIALYR</sequence>
<reference evidence="3 4" key="1">
    <citation type="submission" date="2016-06" db="EMBL/GenBank/DDBJ databases">
        <title>Evolution of pathogenesis and genome organization in the Tremellales.</title>
        <authorList>
            <person name="Cuomo C."/>
            <person name="Litvintseva A."/>
            <person name="Heitman J."/>
            <person name="Chen Y."/>
            <person name="Sun S."/>
            <person name="Springer D."/>
            <person name="Dromer F."/>
            <person name="Young S."/>
            <person name="Zeng Q."/>
            <person name="Chapman S."/>
            <person name="Gujja S."/>
            <person name="Saif S."/>
            <person name="Birren B."/>
        </authorList>
    </citation>
    <scope>NUCLEOTIDE SEQUENCE [LARGE SCALE GENOMIC DNA]</scope>
    <source>
        <strain evidence="3 4">CBS 6039</strain>
    </source>
</reference>
<protein>
    <submittedName>
        <fullName evidence="3">Uncharacterized protein</fullName>
    </submittedName>
</protein>
<evidence type="ECO:0000256" key="2">
    <source>
        <dbReference type="SAM" id="Phobius"/>
    </source>
</evidence>
<gene>
    <name evidence="3" type="ORF">L202_01283</name>
</gene>
<feature type="region of interest" description="Disordered" evidence="1">
    <location>
        <begin position="281"/>
        <end position="316"/>
    </location>
</feature>
<keyword evidence="4" id="KW-1185">Reference proteome</keyword>
<dbReference type="AlphaFoldDB" id="A0A1E3I3G0"/>
<accession>A0A1E3I3G0</accession>